<sequence length="385" mass="44610">MEVDKEKEVKERLGDFYIPIWDGCDKSVAAAVHQFREKWHSYSELSKSHNIISLIKELIDPATCEFIDKIPADYLELLPIYPPQCSYSDLIKFGGFRYTVDQIHHYLRNFVDNSSYTEQRNLYISTQETLKNLFSLCEGKRPKRSNLTPDIYLNTERRRSFCAFCGNPTEFSLFMTKWVEGQFLENEEDAEGKKKRAVLSHTYCLNHKPKLQDGSWNSMYKQAKRSSKQFDQEVLRLRRQVAQPGRHNAMSGDKLIDEYFYYYLQDKTIKPEQSDALFEYVRTTYSNPVTLDKSSYEELLAIANQLTAVGSALGPDDEGALRNIARRIVDSRLTDNKKRMLALRKQGLSQEEIAQKLTHLGGKKISHQAVSKALGTIRDEFLLPR</sequence>
<reference evidence="1" key="1">
    <citation type="submission" date="2016-10" db="EMBL/GenBank/DDBJ databases">
        <title>The High Quality Genome of Vibrio alginolyticus K01M1.</title>
        <authorList>
            <person name="Wendling C."/>
            <person name="Chibani C.M."/>
            <person name="Hertel R."/>
            <person name="Sproer C."/>
            <person name="Bunk B."/>
            <person name="Overmann J."/>
            <person name="Roth O."/>
            <person name="Liesegang H."/>
        </authorList>
    </citation>
    <scope>NUCLEOTIDE SEQUENCE</scope>
    <source>
        <strain evidence="1">K05K4</strain>
    </source>
</reference>
<organism evidence="1">
    <name type="scientific">Vibrio alginolyticus</name>
    <dbReference type="NCBI Taxonomy" id="663"/>
    <lineage>
        <taxon>Bacteria</taxon>
        <taxon>Pseudomonadati</taxon>
        <taxon>Pseudomonadota</taxon>
        <taxon>Gammaproteobacteria</taxon>
        <taxon>Vibrionales</taxon>
        <taxon>Vibrionaceae</taxon>
        <taxon>Vibrio</taxon>
    </lineage>
</organism>
<gene>
    <name evidence="1" type="ORF">K05K4_06190</name>
</gene>
<evidence type="ECO:0000313" key="1">
    <source>
        <dbReference type="EMBL" id="ARP17490.1"/>
    </source>
</evidence>
<dbReference type="AlphaFoldDB" id="A0A1W6UHS2"/>
<dbReference type="EMBL" id="CP017902">
    <property type="protein sequence ID" value="ARP17490.1"/>
    <property type="molecule type" value="Genomic_DNA"/>
</dbReference>
<name>A0A1W6UHS2_VIBAL</name>
<dbReference type="RefSeq" id="WP_086046549.1">
    <property type="nucleotide sequence ID" value="NZ_CP017889.1"/>
</dbReference>
<accession>A0A1W6UHS2</accession>
<proteinExistence type="predicted"/>
<protein>
    <submittedName>
        <fullName evidence="1">Uncharacterized protein</fullName>
    </submittedName>
</protein>